<keyword evidence="4" id="KW-1185">Reference proteome</keyword>
<name>K6Z195_9ALTE</name>
<dbReference type="eggNOG" id="COG0834">
    <property type="taxonomic scope" value="Bacteria"/>
</dbReference>
<dbReference type="RefSeq" id="WP_007615876.1">
    <property type="nucleotide sequence ID" value="NZ_BAEO01000005.1"/>
</dbReference>
<dbReference type="Pfam" id="PF00497">
    <property type="entry name" value="SBP_bac_3"/>
    <property type="match status" value="1"/>
</dbReference>
<accession>K6Z195</accession>
<keyword evidence="1" id="KW-0732">Signal</keyword>
<dbReference type="AlphaFoldDB" id="K6Z195"/>
<dbReference type="Gene3D" id="3.40.190.10">
    <property type="entry name" value="Periplasmic binding protein-like II"/>
    <property type="match status" value="2"/>
</dbReference>
<evidence type="ECO:0000313" key="4">
    <source>
        <dbReference type="Proteomes" id="UP000006327"/>
    </source>
</evidence>
<dbReference type="Proteomes" id="UP000006327">
    <property type="component" value="Unassembled WGS sequence"/>
</dbReference>
<dbReference type="InterPro" id="IPR001638">
    <property type="entry name" value="Solute-binding_3/MltF_N"/>
</dbReference>
<evidence type="ECO:0000259" key="2">
    <source>
        <dbReference type="Pfam" id="PF00497"/>
    </source>
</evidence>
<proteinExistence type="predicted"/>
<comment type="caution">
    <text evidence="3">The sequence shown here is derived from an EMBL/GenBank/DDBJ whole genome shotgun (WGS) entry which is preliminary data.</text>
</comment>
<feature type="signal peptide" evidence="1">
    <location>
        <begin position="1"/>
        <end position="24"/>
    </location>
</feature>
<protein>
    <recommendedName>
        <fullName evidence="2">Solute-binding protein family 3/N-terminal domain-containing protein</fullName>
    </recommendedName>
</protein>
<evidence type="ECO:0000313" key="3">
    <source>
        <dbReference type="EMBL" id="GAC17240.1"/>
    </source>
</evidence>
<sequence length="251" mass="29152">MRIRTLTKACLALQFLLFGNVASAAEKITVAFGEVLAPWVLVDTNEGIIVDLLKAAMTPLGYEIEHLYLPYARRTKAYQTGDIDVVSDMNLNTINQYGLKGFFSDIAYSYENFAFSLHKNKYHLTQLSDLKSYSLLSWQDAAVHLGHDYAEMVSKHPQYGETFDQENQVKMLFLERYEVIQMDAHIFDYYRVKLATYGVIDMSQKVDRFAIFGASPNGFLFKSKKMRDEFNRQLRWLKSTGQYQKIFERYM</sequence>
<dbReference type="STRING" id="493475.GARC_0258"/>
<dbReference type="SUPFAM" id="SSF53850">
    <property type="entry name" value="Periplasmic binding protein-like II"/>
    <property type="match status" value="1"/>
</dbReference>
<evidence type="ECO:0000256" key="1">
    <source>
        <dbReference type="SAM" id="SignalP"/>
    </source>
</evidence>
<dbReference type="EMBL" id="BAEO01000005">
    <property type="protein sequence ID" value="GAC17240.1"/>
    <property type="molecule type" value="Genomic_DNA"/>
</dbReference>
<dbReference type="OrthoDB" id="6259163at2"/>
<reference evidence="3 4" key="1">
    <citation type="journal article" date="2017" name="Antonie Van Leeuwenhoek">
        <title>Rhizobium rhizosphaerae sp. nov., a novel species isolated from rice rhizosphere.</title>
        <authorList>
            <person name="Zhao J.J."/>
            <person name="Zhang J."/>
            <person name="Zhang R.J."/>
            <person name="Zhang C.W."/>
            <person name="Yin H.Q."/>
            <person name="Zhang X.X."/>
        </authorList>
    </citation>
    <scope>NUCLEOTIDE SEQUENCE [LARGE SCALE GENOMIC DNA]</scope>
    <source>
        <strain evidence="3 4">BSs20135</strain>
    </source>
</reference>
<feature type="domain" description="Solute-binding protein family 3/N-terminal" evidence="2">
    <location>
        <begin position="28"/>
        <end position="251"/>
    </location>
</feature>
<gene>
    <name evidence="3" type="ORF">GARC_0258</name>
</gene>
<feature type="chain" id="PRO_5003897977" description="Solute-binding protein family 3/N-terminal domain-containing protein" evidence="1">
    <location>
        <begin position="25"/>
        <end position="251"/>
    </location>
</feature>
<organism evidence="3 4">
    <name type="scientific">Paraglaciecola arctica BSs20135</name>
    <dbReference type="NCBI Taxonomy" id="493475"/>
    <lineage>
        <taxon>Bacteria</taxon>
        <taxon>Pseudomonadati</taxon>
        <taxon>Pseudomonadota</taxon>
        <taxon>Gammaproteobacteria</taxon>
        <taxon>Alteromonadales</taxon>
        <taxon>Alteromonadaceae</taxon>
        <taxon>Paraglaciecola</taxon>
    </lineage>
</organism>